<proteinExistence type="inferred from homology"/>
<dbReference type="Proteomes" id="UP000799766">
    <property type="component" value="Unassembled WGS sequence"/>
</dbReference>
<evidence type="ECO:0000256" key="4">
    <source>
        <dbReference type="ARBA" id="ARBA00022664"/>
    </source>
</evidence>
<comment type="cofactor">
    <cofactor evidence="1 8">
        <name>Mg(2+)</name>
        <dbReference type="ChEBI" id="CHEBI:18420"/>
    </cofactor>
</comment>
<accession>A0A6A6NQT1</accession>
<dbReference type="InterPro" id="IPR037009">
    <property type="entry name" value="mRNA_triPase_Cet1_sf"/>
</dbReference>
<comment type="catalytic activity">
    <reaction evidence="7">
        <text>a 5'-end triphospho-ribonucleoside in mRNA + H2O = a 5'-end diphospho-ribonucleoside in mRNA + phosphate + H(+)</text>
        <dbReference type="Rhea" id="RHEA:67004"/>
        <dbReference type="Rhea" id="RHEA-COMP:17164"/>
        <dbReference type="Rhea" id="RHEA-COMP:17165"/>
        <dbReference type="ChEBI" id="CHEBI:15377"/>
        <dbReference type="ChEBI" id="CHEBI:15378"/>
        <dbReference type="ChEBI" id="CHEBI:43474"/>
        <dbReference type="ChEBI" id="CHEBI:167616"/>
        <dbReference type="ChEBI" id="CHEBI:167618"/>
        <dbReference type="EC" id="3.6.1.74"/>
    </reaction>
    <physiologicalReaction direction="left-to-right" evidence="7">
        <dbReference type="Rhea" id="RHEA:67005"/>
    </physiologicalReaction>
</comment>
<dbReference type="EC" id="3.6.1.74" evidence="8"/>
<feature type="domain" description="mRNA triphosphatase Cet1-like" evidence="10">
    <location>
        <begin position="1"/>
        <end position="174"/>
    </location>
</feature>
<organism evidence="11 12">
    <name type="scientific">Lineolata rhizophorae</name>
    <dbReference type="NCBI Taxonomy" id="578093"/>
    <lineage>
        <taxon>Eukaryota</taxon>
        <taxon>Fungi</taxon>
        <taxon>Dikarya</taxon>
        <taxon>Ascomycota</taxon>
        <taxon>Pezizomycotina</taxon>
        <taxon>Dothideomycetes</taxon>
        <taxon>Dothideomycetes incertae sedis</taxon>
        <taxon>Lineolatales</taxon>
        <taxon>Lineolataceae</taxon>
        <taxon>Lineolata</taxon>
    </lineage>
</organism>
<comment type="subunit">
    <text evidence="8">Heterodimer. The mRNA-capping enzyme is composed of two separate chains alpha and beta, respectively a mRNA guanylyltransferase and an mRNA 5'-triphosphate monophosphatase.</text>
</comment>
<dbReference type="Gene3D" id="3.20.100.10">
    <property type="entry name" value="mRNA triphosphatase Cet1-like"/>
    <property type="match status" value="1"/>
</dbReference>
<dbReference type="InterPro" id="IPR040343">
    <property type="entry name" value="Cet1/Ctl1"/>
</dbReference>
<evidence type="ECO:0000256" key="1">
    <source>
        <dbReference type="ARBA" id="ARBA00001946"/>
    </source>
</evidence>
<dbReference type="AlphaFoldDB" id="A0A6A6NQT1"/>
<comment type="similarity">
    <text evidence="3 8">Belongs to the fungal TPase family.</text>
</comment>
<dbReference type="PANTHER" id="PTHR28118:SF1">
    <property type="entry name" value="POLYNUCLEOTIDE 5'-TRIPHOSPHATASE CTL1-RELATED"/>
    <property type="match status" value="1"/>
</dbReference>
<evidence type="ECO:0000256" key="2">
    <source>
        <dbReference type="ARBA" id="ARBA00004123"/>
    </source>
</evidence>
<evidence type="ECO:0000259" key="10">
    <source>
        <dbReference type="Pfam" id="PF02940"/>
    </source>
</evidence>
<evidence type="ECO:0000313" key="11">
    <source>
        <dbReference type="EMBL" id="KAF2453877.1"/>
    </source>
</evidence>
<dbReference type="OrthoDB" id="272147at2759"/>
<dbReference type="InterPro" id="IPR004206">
    <property type="entry name" value="mRNA_triPase_Cet1"/>
</dbReference>
<evidence type="ECO:0000256" key="3">
    <source>
        <dbReference type="ARBA" id="ARBA00006345"/>
    </source>
</evidence>
<dbReference type="PANTHER" id="PTHR28118">
    <property type="entry name" value="POLYNUCLEOTIDE 5'-TRIPHOSPHATASE-RELATED"/>
    <property type="match status" value="1"/>
</dbReference>
<sequence>MNKFLNTETALSQQPSRHKIHYTHPKERDAFFLLPPHFALPPWAAHFVAERGRGPKLRVTTDLKTGRVKACIVKIRVADLNVYSPLTPFDWRVSVNIELPLSPADFLSNGSGPPPSQEAPSEEQEQQFLAQLEPDQDAQVRVKDRMQYRHLIYTVDLTQVTLPDGAKVHECEIEADAERVLREADRARRGEGNEFERAVGGLVANLRVMCRAGGY</sequence>
<comment type="function">
    <text evidence="8">First step of mRNA capping. Converts the 5'-triphosphate end of a nascent mRNA chain into a diphosphate end.</text>
</comment>
<keyword evidence="12" id="KW-1185">Reference proteome</keyword>
<evidence type="ECO:0000256" key="6">
    <source>
        <dbReference type="ARBA" id="ARBA00023242"/>
    </source>
</evidence>
<keyword evidence="8" id="KW-0506">mRNA capping</keyword>
<dbReference type="CDD" id="cd07470">
    <property type="entry name" value="CYTH-like_mRNA_RTPase"/>
    <property type="match status" value="1"/>
</dbReference>
<dbReference type="GO" id="GO:0140818">
    <property type="term" value="F:mRNA 5'-triphosphate monophosphatase activity"/>
    <property type="evidence" value="ECO:0007669"/>
    <property type="project" value="UniProtKB-EC"/>
</dbReference>
<gene>
    <name evidence="11" type="ORF">BDY21DRAFT_292110</name>
</gene>
<evidence type="ECO:0000256" key="7">
    <source>
        <dbReference type="ARBA" id="ARBA00047740"/>
    </source>
</evidence>
<dbReference type="InterPro" id="IPR033469">
    <property type="entry name" value="CYTH-like_dom_sf"/>
</dbReference>
<dbReference type="GO" id="GO:0031533">
    <property type="term" value="C:mRNA capping enzyme complex"/>
    <property type="evidence" value="ECO:0007669"/>
    <property type="project" value="UniProtKB-UniRule"/>
</dbReference>
<reference evidence="11" key="1">
    <citation type="journal article" date="2020" name="Stud. Mycol.">
        <title>101 Dothideomycetes genomes: a test case for predicting lifestyles and emergence of pathogens.</title>
        <authorList>
            <person name="Haridas S."/>
            <person name="Albert R."/>
            <person name="Binder M."/>
            <person name="Bloem J."/>
            <person name="Labutti K."/>
            <person name="Salamov A."/>
            <person name="Andreopoulos B."/>
            <person name="Baker S."/>
            <person name="Barry K."/>
            <person name="Bills G."/>
            <person name="Bluhm B."/>
            <person name="Cannon C."/>
            <person name="Castanera R."/>
            <person name="Culley D."/>
            <person name="Daum C."/>
            <person name="Ezra D."/>
            <person name="Gonzalez J."/>
            <person name="Henrissat B."/>
            <person name="Kuo A."/>
            <person name="Liang C."/>
            <person name="Lipzen A."/>
            <person name="Lutzoni F."/>
            <person name="Magnuson J."/>
            <person name="Mondo S."/>
            <person name="Nolan M."/>
            <person name="Ohm R."/>
            <person name="Pangilinan J."/>
            <person name="Park H.-J."/>
            <person name="Ramirez L."/>
            <person name="Alfaro M."/>
            <person name="Sun H."/>
            <person name="Tritt A."/>
            <person name="Yoshinaga Y."/>
            <person name="Zwiers L.-H."/>
            <person name="Turgeon B."/>
            <person name="Goodwin S."/>
            <person name="Spatafora J."/>
            <person name="Crous P."/>
            <person name="Grigoriev I."/>
        </authorList>
    </citation>
    <scope>NUCLEOTIDE SEQUENCE</scope>
    <source>
        <strain evidence="11">ATCC 16933</strain>
    </source>
</reference>
<keyword evidence="6 8" id="KW-0539">Nucleus</keyword>
<feature type="region of interest" description="Disordered" evidence="9">
    <location>
        <begin position="105"/>
        <end position="126"/>
    </location>
</feature>
<dbReference type="GO" id="GO:0004651">
    <property type="term" value="F:polynucleotide 5'-phosphatase activity"/>
    <property type="evidence" value="ECO:0007669"/>
    <property type="project" value="UniProtKB-UniRule"/>
</dbReference>
<evidence type="ECO:0000313" key="12">
    <source>
        <dbReference type="Proteomes" id="UP000799766"/>
    </source>
</evidence>
<evidence type="ECO:0000256" key="8">
    <source>
        <dbReference type="RuleBase" id="RU367053"/>
    </source>
</evidence>
<protein>
    <recommendedName>
        <fullName evidence="8">mRNA-capping enzyme subunit beta</fullName>
        <ecNumber evidence="8">3.6.1.74</ecNumber>
    </recommendedName>
    <alternativeName>
        <fullName evidence="8">mRNA 5'-phosphatase</fullName>
    </alternativeName>
    <alternativeName>
        <fullName evidence="8">mRNA 5'-triphosphate monophosphatase</fullName>
    </alternativeName>
</protein>
<dbReference type="Pfam" id="PF02940">
    <property type="entry name" value="mRNA_triPase"/>
    <property type="match status" value="1"/>
</dbReference>
<dbReference type="EMBL" id="MU001694">
    <property type="protein sequence ID" value="KAF2453877.1"/>
    <property type="molecule type" value="Genomic_DNA"/>
</dbReference>
<comment type="subcellular location">
    <subcellularLocation>
        <location evidence="2 8">Nucleus</location>
    </subcellularLocation>
</comment>
<dbReference type="GO" id="GO:0006370">
    <property type="term" value="P:7-methylguanosine mRNA capping"/>
    <property type="evidence" value="ECO:0007669"/>
    <property type="project" value="UniProtKB-UniRule"/>
</dbReference>
<keyword evidence="4 8" id="KW-0507">mRNA processing</keyword>
<evidence type="ECO:0000256" key="5">
    <source>
        <dbReference type="ARBA" id="ARBA00022801"/>
    </source>
</evidence>
<evidence type="ECO:0000256" key="9">
    <source>
        <dbReference type="SAM" id="MobiDB-lite"/>
    </source>
</evidence>
<dbReference type="SUPFAM" id="SSF55154">
    <property type="entry name" value="CYTH-like phosphatases"/>
    <property type="match status" value="1"/>
</dbReference>
<name>A0A6A6NQT1_9PEZI</name>
<keyword evidence="5 8" id="KW-0378">Hydrolase</keyword>